<name>A0ABD0JSU1_9CAEN</name>
<feature type="compositionally biased region" description="Low complexity" evidence="1">
    <location>
        <begin position="539"/>
        <end position="559"/>
    </location>
</feature>
<dbReference type="Gene3D" id="1.25.10.10">
    <property type="entry name" value="Leucine-rich Repeat Variant"/>
    <property type="match status" value="1"/>
</dbReference>
<dbReference type="AlphaFoldDB" id="A0ABD0JSU1"/>
<dbReference type="EMBL" id="JACVVK020000334">
    <property type="protein sequence ID" value="KAK7478072.1"/>
    <property type="molecule type" value="Genomic_DNA"/>
</dbReference>
<dbReference type="Proteomes" id="UP001519460">
    <property type="component" value="Unassembled WGS sequence"/>
</dbReference>
<dbReference type="SUPFAM" id="SSF48371">
    <property type="entry name" value="ARM repeat"/>
    <property type="match status" value="1"/>
</dbReference>
<accession>A0ABD0JSU1</accession>
<feature type="compositionally biased region" description="Polar residues" evidence="1">
    <location>
        <begin position="17"/>
        <end position="38"/>
    </location>
</feature>
<dbReference type="PANTHER" id="PTHR46270">
    <property type="entry name" value="ARMADILLO-TYPE FOLD-RELATED"/>
    <property type="match status" value="1"/>
</dbReference>
<protein>
    <recommendedName>
        <fullName evidence="2">TIR domain-containing protein</fullName>
    </recommendedName>
</protein>
<dbReference type="PANTHER" id="PTHR46270:SF2">
    <property type="entry name" value="TIR DOMAIN-CONTAINING PROTEIN"/>
    <property type="match status" value="1"/>
</dbReference>
<feature type="domain" description="TIR" evidence="2">
    <location>
        <begin position="384"/>
        <end position="491"/>
    </location>
</feature>
<feature type="region of interest" description="Disordered" evidence="1">
    <location>
        <begin position="511"/>
        <end position="561"/>
    </location>
</feature>
<evidence type="ECO:0000313" key="3">
    <source>
        <dbReference type="EMBL" id="KAK7478072.1"/>
    </source>
</evidence>
<dbReference type="SUPFAM" id="SSF52200">
    <property type="entry name" value="Toll/Interleukin receptor TIR domain"/>
    <property type="match status" value="1"/>
</dbReference>
<comment type="caution">
    <text evidence="3">The sequence shown here is derived from an EMBL/GenBank/DDBJ whole genome shotgun (WGS) entry which is preliminary data.</text>
</comment>
<dbReference type="Pfam" id="PF13676">
    <property type="entry name" value="TIR_2"/>
    <property type="match status" value="1"/>
</dbReference>
<evidence type="ECO:0000313" key="4">
    <source>
        <dbReference type="Proteomes" id="UP001519460"/>
    </source>
</evidence>
<dbReference type="InterPro" id="IPR011989">
    <property type="entry name" value="ARM-like"/>
</dbReference>
<sequence length="644" mass="72244">MEGSRDSVQCVEEADRTNVQPSEVNHDGSSGEDQTGSAEETGPKDNGDVDKLLAEVSDVCGKMATVVQKNKDDVYTFEFNELLSSLVNATSEFAGFPTKLMEDCFNKSAECLTQTNALTVICDVIVDILNSGTYLLRHEELVAEGVNYKPLALAVYHVWNFTHYCDLVTYGVRDHDRLLPVLLETLRDWNKEYKDRTLPGFVVDVLEGLMSITHNTAMRADNVTRFRQLDATRVLKLYIDSPHEYEQTLNLVCPNLGVGQLARNDNNSRLLVKEGVLPLLLRAAHSEHDDETEVALKTLWMLSFHPDNKEEIIKQEELLDLVVAVFRDEKQTKDCRKSAEGILWELRQELKTTDKYRDVAQEFLDNTTHNGSETATSGISSGHVMLSYQWANQALVKDIRDHLKQNGFKVWMDIDDMDESTLQAMADAVEGAAVVLTCVSQKYKDSPNCRAEAEYAFQRRKPIVPIVTQQGYRADGWLGIILGSKLFYDFSGKYPLPDMYPKLVKAVRRVAGGQSTDNTDGRIKQTPVNADNNIPVIRAQSQQKTSSAPTSPSSSSSSQGMAPSVVEKIRCWTKQDVAVWLTKFALNGKKLEMLTGEEILLLCNLRREAPEYFYNTLEKTLDVKPLSGFVHFLKAMDGLPAMVM</sequence>
<dbReference type="InterPro" id="IPR016024">
    <property type="entry name" value="ARM-type_fold"/>
</dbReference>
<proteinExistence type="predicted"/>
<feature type="region of interest" description="Disordered" evidence="1">
    <location>
        <begin position="1"/>
        <end position="48"/>
    </location>
</feature>
<organism evidence="3 4">
    <name type="scientific">Batillaria attramentaria</name>
    <dbReference type="NCBI Taxonomy" id="370345"/>
    <lineage>
        <taxon>Eukaryota</taxon>
        <taxon>Metazoa</taxon>
        <taxon>Spiralia</taxon>
        <taxon>Lophotrochozoa</taxon>
        <taxon>Mollusca</taxon>
        <taxon>Gastropoda</taxon>
        <taxon>Caenogastropoda</taxon>
        <taxon>Sorbeoconcha</taxon>
        <taxon>Cerithioidea</taxon>
        <taxon>Batillariidae</taxon>
        <taxon>Batillaria</taxon>
    </lineage>
</organism>
<evidence type="ECO:0000256" key="1">
    <source>
        <dbReference type="SAM" id="MobiDB-lite"/>
    </source>
</evidence>
<reference evidence="3 4" key="1">
    <citation type="journal article" date="2023" name="Sci. Data">
        <title>Genome assembly of the Korean intertidal mud-creeper Batillaria attramentaria.</title>
        <authorList>
            <person name="Patra A.K."/>
            <person name="Ho P.T."/>
            <person name="Jun S."/>
            <person name="Lee S.J."/>
            <person name="Kim Y."/>
            <person name="Won Y.J."/>
        </authorList>
    </citation>
    <scope>NUCLEOTIDE SEQUENCE [LARGE SCALE GENOMIC DNA]</scope>
    <source>
        <strain evidence="3">Wonlab-2016</strain>
    </source>
</reference>
<dbReference type="Gene3D" id="3.40.50.10140">
    <property type="entry name" value="Toll/interleukin-1 receptor homology (TIR) domain"/>
    <property type="match status" value="1"/>
</dbReference>
<dbReference type="InterPro" id="IPR000157">
    <property type="entry name" value="TIR_dom"/>
</dbReference>
<keyword evidence="4" id="KW-1185">Reference proteome</keyword>
<evidence type="ECO:0000259" key="2">
    <source>
        <dbReference type="Pfam" id="PF13676"/>
    </source>
</evidence>
<gene>
    <name evidence="3" type="ORF">BaRGS_00030678</name>
</gene>
<dbReference type="InterPro" id="IPR035897">
    <property type="entry name" value="Toll_tir_struct_dom_sf"/>
</dbReference>